<feature type="binding site" evidence="6">
    <location>
        <position position="64"/>
    </location>
    <ligand>
        <name>Zn(2+)</name>
        <dbReference type="ChEBI" id="CHEBI:29105"/>
        <label>1</label>
        <note>catalytic</note>
    </ligand>
</feature>
<evidence type="ECO:0000256" key="5">
    <source>
        <dbReference type="ARBA" id="ARBA00023027"/>
    </source>
</evidence>
<evidence type="ECO:0000256" key="6">
    <source>
        <dbReference type="HAMAP-Rule" id="MF_00627"/>
    </source>
</evidence>
<dbReference type="EMBL" id="JBHRSD010000033">
    <property type="protein sequence ID" value="MFC3034157.1"/>
    <property type="molecule type" value="Genomic_DNA"/>
</dbReference>
<feature type="binding site" evidence="6">
    <location>
        <begin position="286"/>
        <end position="287"/>
    </location>
    <ligand>
        <name>NAD(+)</name>
        <dbReference type="ChEBI" id="CHEBI:57540"/>
    </ligand>
</feature>
<evidence type="ECO:0000256" key="2">
    <source>
        <dbReference type="ARBA" id="ARBA00022723"/>
    </source>
</evidence>
<sequence length="341" mass="37342">MKALSKLKSEPGIWMTEAPKPEVGHNDLLIKIRKTAICGTDVHIYKWDDWAQKTIPVPMVVGHEYVGEVVDMGQEVRGFKVGDRVSGEGHITCGYCRNCRAGRVHLCRNTIGVGVNREGSFAEYLVIPAFNAFKIPDNIPDELAAIFDPFGNAVHTALSFDLVGEDVLITGAGPIGIMAAAVAKHVGARHVVITDVNEYRLELARKMGATRAVNIANENLKDVMKELGMTEGFDIGLEMSGVPAAFSSMLNSMNHGGKIAMLGIPPSDMAIDWNQVIFKGLVIKGIYGREMFETWYKMASLIQSGLDLSPIITHHFHVDDFQQGFDTMISGQSGKVILNWD</sequence>
<feature type="binding site" evidence="6">
    <location>
        <position position="200"/>
    </location>
    <ligand>
        <name>NAD(+)</name>
        <dbReference type="ChEBI" id="CHEBI:57540"/>
    </ligand>
</feature>
<accession>A0ABV7CNF3</accession>
<dbReference type="InterPro" id="IPR011032">
    <property type="entry name" value="GroES-like_sf"/>
</dbReference>
<feature type="binding site" evidence="6">
    <location>
        <position position="38"/>
    </location>
    <ligand>
        <name>Zn(2+)</name>
        <dbReference type="ChEBI" id="CHEBI:29105"/>
        <label>1</label>
        <note>catalytic</note>
    </ligand>
</feature>
<keyword evidence="4 6" id="KW-0560">Oxidoreductase</keyword>
<organism evidence="9 10">
    <name type="scientific">Pseudoalteromonas fenneropenaei</name>
    <dbReference type="NCBI Taxonomy" id="1737459"/>
    <lineage>
        <taxon>Bacteria</taxon>
        <taxon>Pseudomonadati</taxon>
        <taxon>Pseudomonadota</taxon>
        <taxon>Gammaproteobacteria</taxon>
        <taxon>Alteromonadales</taxon>
        <taxon>Pseudoalteromonadaceae</taxon>
        <taxon>Pseudoalteromonas</taxon>
    </lineage>
</organism>
<evidence type="ECO:0000313" key="9">
    <source>
        <dbReference type="EMBL" id="MFC3034157.1"/>
    </source>
</evidence>
<keyword evidence="3 6" id="KW-0862">Zinc</keyword>
<comment type="caution">
    <text evidence="9">The sequence shown here is derived from an EMBL/GenBank/DDBJ whole genome shotgun (WGS) entry which is preliminary data.</text>
</comment>
<dbReference type="InterPro" id="IPR002328">
    <property type="entry name" value="ADH_Zn_CS"/>
</dbReference>
<keyword evidence="1 6" id="KW-0963">Cytoplasm</keyword>
<evidence type="ECO:0000256" key="7">
    <source>
        <dbReference type="NCBIfam" id="TIGR00692"/>
    </source>
</evidence>
<dbReference type="InterPro" id="IPR036291">
    <property type="entry name" value="NAD(P)-bd_dom_sf"/>
</dbReference>
<dbReference type="InterPro" id="IPR013149">
    <property type="entry name" value="ADH-like_C"/>
</dbReference>
<dbReference type="InterPro" id="IPR004627">
    <property type="entry name" value="L-Threonine_3-DHase"/>
</dbReference>
<comment type="pathway">
    <text evidence="6">Amino-acid degradation; L-threonine degradation via oxydo-reductase pathway; glycine from L-threonine: step 1/2.</text>
</comment>
<proteinExistence type="inferred from homology"/>
<dbReference type="SUPFAM" id="SSF51735">
    <property type="entry name" value="NAD(P)-binding Rossmann-fold domains"/>
    <property type="match status" value="1"/>
</dbReference>
<comment type="catalytic activity">
    <reaction evidence="6">
        <text>L-threonine + NAD(+) = (2S)-2-amino-3-oxobutanoate + NADH + H(+)</text>
        <dbReference type="Rhea" id="RHEA:13161"/>
        <dbReference type="ChEBI" id="CHEBI:15378"/>
        <dbReference type="ChEBI" id="CHEBI:57540"/>
        <dbReference type="ChEBI" id="CHEBI:57926"/>
        <dbReference type="ChEBI" id="CHEBI:57945"/>
        <dbReference type="ChEBI" id="CHEBI:78948"/>
        <dbReference type="EC" id="1.1.1.103"/>
    </reaction>
</comment>
<dbReference type="InterPro" id="IPR013154">
    <property type="entry name" value="ADH-like_N"/>
</dbReference>
<evidence type="ECO:0000313" key="10">
    <source>
        <dbReference type="Proteomes" id="UP001595453"/>
    </source>
</evidence>
<feature type="binding site" evidence="6">
    <location>
        <position position="63"/>
    </location>
    <ligand>
        <name>Zn(2+)</name>
        <dbReference type="ChEBI" id="CHEBI:29105"/>
        <label>1</label>
        <note>catalytic</note>
    </ligand>
</feature>
<feature type="active site" description="Charge relay system" evidence="6">
    <location>
        <position position="43"/>
    </location>
</feature>
<comment type="cofactor">
    <cofactor evidence="6">
        <name>Zn(2+)</name>
        <dbReference type="ChEBI" id="CHEBI:29105"/>
    </cofactor>
    <text evidence="6">Binds 2 Zn(2+) ions per subunit.</text>
</comment>
<evidence type="ECO:0000256" key="1">
    <source>
        <dbReference type="ARBA" id="ARBA00022490"/>
    </source>
</evidence>
<dbReference type="NCBIfam" id="NF003808">
    <property type="entry name" value="PRK05396.1"/>
    <property type="match status" value="1"/>
</dbReference>
<dbReference type="NCBIfam" id="TIGR00692">
    <property type="entry name" value="tdh"/>
    <property type="match status" value="1"/>
</dbReference>
<dbReference type="Proteomes" id="UP001595453">
    <property type="component" value="Unassembled WGS sequence"/>
</dbReference>
<feature type="site" description="Important for catalytic activity for the proton relay mechanism but does not participate directly in the coordination of zinc atom" evidence="6">
    <location>
        <position position="148"/>
    </location>
</feature>
<comment type="subcellular location">
    <subcellularLocation>
        <location evidence="6">Cytoplasm</location>
    </subcellularLocation>
</comment>
<feature type="binding site" evidence="6">
    <location>
        <position position="96"/>
    </location>
    <ligand>
        <name>Zn(2+)</name>
        <dbReference type="ChEBI" id="CHEBI:29105"/>
        <label>2</label>
    </ligand>
</feature>
<dbReference type="RefSeq" id="WP_377126919.1">
    <property type="nucleotide sequence ID" value="NZ_JBHRSD010000033.1"/>
</dbReference>
<evidence type="ECO:0000256" key="3">
    <source>
        <dbReference type="ARBA" id="ARBA00022833"/>
    </source>
</evidence>
<dbReference type="SMART" id="SM00829">
    <property type="entry name" value="PKS_ER"/>
    <property type="match status" value="1"/>
</dbReference>
<dbReference type="PANTHER" id="PTHR43401">
    <property type="entry name" value="L-THREONINE 3-DEHYDROGENASE"/>
    <property type="match status" value="1"/>
</dbReference>
<keyword evidence="2 6" id="KW-0479">Metal-binding</keyword>
<feature type="binding site" evidence="6">
    <location>
        <position position="93"/>
    </location>
    <ligand>
        <name>Zn(2+)</name>
        <dbReference type="ChEBI" id="CHEBI:29105"/>
        <label>2</label>
    </ligand>
</feature>
<dbReference type="Gene3D" id="3.40.50.720">
    <property type="entry name" value="NAD(P)-binding Rossmann-like Domain"/>
    <property type="match status" value="1"/>
</dbReference>
<dbReference type="GO" id="GO:0008743">
    <property type="term" value="F:L-threonine 3-dehydrogenase activity"/>
    <property type="evidence" value="ECO:0007669"/>
    <property type="project" value="UniProtKB-EC"/>
</dbReference>
<feature type="binding site" evidence="6">
    <location>
        <position position="107"/>
    </location>
    <ligand>
        <name>Zn(2+)</name>
        <dbReference type="ChEBI" id="CHEBI:29105"/>
        <label>2</label>
    </ligand>
</feature>
<comment type="function">
    <text evidence="6">Catalyzes the NAD(+)-dependent oxidation of L-threonine to 2-amino-3-ketobutyrate.</text>
</comment>
<comment type="subunit">
    <text evidence="6">Homotetramer.</text>
</comment>
<name>A0ABV7CNF3_9GAMM</name>
<dbReference type="PANTHER" id="PTHR43401:SF2">
    <property type="entry name" value="L-THREONINE 3-DEHYDROGENASE"/>
    <property type="match status" value="1"/>
</dbReference>
<gene>
    <name evidence="6 9" type="primary">tdh</name>
    <name evidence="9" type="ORF">ACFOEE_16750</name>
</gene>
<feature type="domain" description="Enoyl reductase (ER)" evidence="8">
    <location>
        <begin position="12"/>
        <end position="338"/>
    </location>
</feature>
<feature type="binding site" evidence="6">
    <location>
        <position position="99"/>
    </location>
    <ligand>
        <name>Zn(2+)</name>
        <dbReference type="ChEBI" id="CHEBI:29105"/>
        <label>2</label>
    </ligand>
</feature>
<feature type="binding site" evidence="6">
    <location>
        <begin position="262"/>
        <end position="264"/>
    </location>
    <ligand>
        <name>NAD(+)</name>
        <dbReference type="ChEBI" id="CHEBI:57540"/>
    </ligand>
</feature>
<dbReference type="SUPFAM" id="SSF50129">
    <property type="entry name" value="GroES-like"/>
    <property type="match status" value="1"/>
</dbReference>
<keyword evidence="5 6" id="KW-0520">NAD</keyword>
<evidence type="ECO:0000259" key="8">
    <source>
        <dbReference type="SMART" id="SM00829"/>
    </source>
</evidence>
<dbReference type="EC" id="1.1.1.103" evidence="6 7"/>
<feature type="active site" description="Charge relay system" evidence="6">
    <location>
        <position position="40"/>
    </location>
</feature>
<dbReference type="InterPro" id="IPR050129">
    <property type="entry name" value="Zn_alcohol_dh"/>
</dbReference>
<dbReference type="HAMAP" id="MF_00627">
    <property type="entry name" value="Thr_dehydrog"/>
    <property type="match status" value="1"/>
</dbReference>
<dbReference type="PROSITE" id="PS00059">
    <property type="entry name" value="ADH_ZINC"/>
    <property type="match status" value="1"/>
</dbReference>
<dbReference type="InterPro" id="IPR020843">
    <property type="entry name" value="ER"/>
</dbReference>
<feature type="binding site" evidence="6">
    <location>
        <position position="195"/>
    </location>
    <ligand>
        <name>NAD(+)</name>
        <dbReference type="ChEBI" id="CHEBI:57540"/>
    </ligand>
</feature>
<keyword evidence="10" id="KW-1185">Reference proteome</keyword>
<dbReference type="Gene3D" id="3.90.180.10">
    <property type="entry name" value="Medium-chain alcohol dehydrogenases, catalytic domain"/>
    <property type="match status" value="1"/>
</dbReference>
<dbReference type="Pfam" id="PF00107">
    <property type="entry name" value="ADH_zinc_N"/>
    <property type="match status" value="1"/>
</dbReference>
<reference evidence="10" key="1">
    <citation type="journal article" date="2019" name="Int. J. Syst. Evol. Microbiol.">
        <title>The Global Catalogue of Microorganisms (GCM) 10K type strain sequencing project: providing services to taxonomists for standard genome sequencing and annotation.</title>
        <authorList>
            <consortium name="The Broad Institute Genomics Platform"/>
            <consortium name="The Broad Institute Genome Sequencing Center for Infectious Disease"/>
            <person name="Wu L."/>
            <person name="Ma J."/>
        </authorList>
    </citation>
    <scope>NUCLEOTIDE SEQUENCE [LARGE SCALE GENOMIC DNA]</scope>
    <source>
        <strain evidence="10">KCTC 42730</strain>
    </source>
</reference>
<protein>
    <recommendedName>
        <fullName evidence="6 7">L-threonine 3-dehydrogenase</fullName>
        <shortName evidence="6">TDH</shortName>
        <ecNumber evidence="6 7">1.1.1.103</ecNumber>
    </recommendedName>
</protein>
<comment type="similarity">
    <text evidence="6">Belongs to the zinc-containing alcohol dehydrogenase family.</text>
</comment>
<dbReference type="Pfam" id="PF08240">
    <property type="entry name" value="ADH_N"/>
    <property type="match status" value="1"/>
</dbReference>
<feature type="binding site" evidence="6">
    <location>
        <position position="175"/>
    </location>
    <ligand>
        <name>NAD(+)</name>
        <dbReference type="ChEBI" id="CHEBI:57540"/>
    </ligand>
</feature>
<evidence type="ECO:0000256" key="4">
    <source>
        <dbReference type="ARBA" id="ARBA00023002"/>
    </source>
</evidence>